<dbReference type="PANTHER" id="PTHR40572:SF1">
    <property type="entry name" value="PROTEIN BAX"/>
    <property type="match status" value="1"/>
</dbReference>
<dbReference type="STRING" id="377629.TERTU_3950"/>
<dbReference type="InterPro" id="IPR053195">
    <property type="entry name" value="Bax-like"/>
</dbReference>
<dbReference type="Gene3D" id="1.10.530.10">
    <property type="match status" value="1"/>
</dbReference>
<evidence type="ECO:0000313" key="4">
    <source>
        <dbReference type="Proteomes" id="UP000009080"/>
    </source>
</evidence>
<accession>C5BTM9</accession>
<evidence type="ECO:0000259" key="2">
    <source>
        <dbReference type="Pfam" id="PF01832"/>
    </source>
</evidence>
<dbReference type="HOGENOM" id="CLU_061344_1_0_6"/>
<evidence type="ECO:0000256" key="1">
    <source>
        <dbReference type="SAM" id="Phobius"/>
    </source>
</evidence>
<dbReference type="EMBL" id="CP001614">
    <property type="protein sequence ID" value="ACR14360.1"/>
    <property type="molecule type" value="Genomic_DNA"/>
</dbReference>
<keyword evidence="4" id="KW-1185">Reference proteome</keyword>
<dbReference type="eggNOG" id="COG2992">
    <property type="taxonomic scope" value="Bacteria"/>
</dbReference>
<protein>
    <submittedName>
        <fullName evidence="3">Glycoside hydrolase family 73 domain protein</fullName>
    </submittedName>
</protein>
<keyword evidence="1" id="KW-1133">Transmembrane helix</keyword>
<proteinExistence type="predicted"/>
<feature type="domain" description="Mannosyl-glycoprotein endo-beta-N-acetylglucosamidase-like" evidence="2">
    <location>
        <begin position="133"/>
        <end position="256"/>
    </location>
</feature>
<dbReference type="InterPro" id="IPR002901">
    <property type="entry name" value="MGlyc_endo_b_GlcNAc-like_dom"/>
</dbReference>
<reference evidence="3 4" key="1">
    <citation type="journal article" date="2009" name="PLoS ONE">
        <title>The complete genome of Teredinibacter turnerae T7901: an intracellular endosymbiont of marine wood-boring bivalves (shipworms).</title>
        <authorList>
            <person name="Yang J.C."/>
            <person name="Madupu R."/>
            <person name="Durkin A.S."/>
            <person name="Ekborg N.A."/>
            <person name="Pedamallu C.S."/>
            <person name="Hostetler J.B."/>
            <person name="Radune D."/>
            <person name="Toms B.S."/>
            <person name="Henrissat B."/>
            <person name="Coutinho P.M."/>
            <person name="Schwarz S."/>
            <person name="Field L."/>
            <person name="Trindade-Silva A.E."/>
            <person name="Soares C.A.G."/>
            <person name="Elshahawi S."/>
            <person name="Hanora A."/>
            <person name="Schmidt E.W."/>
            <person name="Haygood M.G."/>
            <person name="Posfai J."/>
            <person name="Benner J."/>
            <person name="Madinger C."/>
            <person name="Nove J."/>
            <person name="Anton B."/>
            <person name="Chaudhary K."/>
            <person name="Foster J."/>
            <person name="Holman A."/>
            <person name="Kumar S."/>
            <person name="Lessard P.A."/>
            <person name="Luyten Y.A."/>
            <person name="Slatko B."/>
            <person name="Wood N."/>
            <person name="Wu B."/>
            <person name="Teplitski M."/>
            <person name="Mougous J.D."/>
            <person name="Ward N."/>
            <person name="Eisen J.A."/>
            <person name="Badger J.H."/>
            <person name="Distel D.L."/>
        </authorList>
    </citation>
    <scope>NUCLEOTIDE SEQUENCE [LARGE SCALE GENOMIC DNA]</scope>
    <source>
        <strain evidence="4">ATCC 39867 / T7901</strain>
    </source>
</reference>
<dbReference type="PANTHER" id="PTHR40572">
    <property type="entry name" value="PROTEIN BAX"/>
    <property type="match status" value="1"/>
</dbReference>
<organism evidence="3 4">
    <name type="scientific">Teredinibacter turnerae (strain ATCC 39867 / T7901)</name>
    <dbReference type="NCBI Taxonomy" id="377629"/>
    <lineage>
        <taxon>Bacteria</taxon>
        <taxon>Pseudomonadati</taxon>
        <taxon>Pseudomonadota</taxon>
        <taxon>Gammaproteobacteria</taxon>
        <taxon>Cellvibrionales</taxon>
        <taxon>Cellvibrionaceae</taxon>
        <taxon>Teredinibacter</taxon>
    </lineage>
</organism>
<keyword evidence="3" id="KW-0378">Hydrolase</keyword>
<dbReference type="CAZy" id="GH73">
    <property type="family name" value="Glycoside Hydrolase Family 73"/>
</dbReference>
<gene>
    <name evidence="3" type="ordered locus">TERTU_3950</name>
</gene>
<name>C5BTM9_TERTT</name>
<dbReference type="OrthoDB" id="9788155at2"/>
<dbReference type="Pfam" id="PF01832">
    <property type="entry name" value="Glucosaminidase"/>
    <property type="match status" value="1"/>
</dbReference>
<dbReference type="KEGG" id="ttu:TERTU_3950"/>
<dbReference type="Proteomes" id="UP000009080">
    <property type="component" value="Chromosome"/>
</dbReference>
<dbReference type="AlphaFoldDB" id="C5BTM9"/>
<sequence length="260" mass="29067">MLKKLIAWLIVAYLAAILVALYAIKRPSPTETKTAPSETQVLLKKPDFSAIKDIPTRKKAFFSYLRPMINIQNKKLESDRAALLALTENDSLNRKQRVKLAALARKYHVLEPDEPLAEDASTVESELLLRVDTIPPALVLAQAANESSWGRSRFAREGNNYFGQWCFTAGCGIVPAKRPEGDIHEVRKFESAQESVAAYFNNINSHPAYSDLRDLRAQMRAQNETITGSALAAGLQSYSERGAEYVGELRTMMRVNKLEP</sequence>
<evidence type="ECO:0000313" key="3">
    <source>
        <dbReference type="EMBL" id="ACR14360.1"/>
    </source>
</evidence>
<dbReference type="GO" id="GO:0004040">
    <property type="term" value="F:amidase activity"/>
    <property type="evidence" value="ECO:0007669"/>
    <property type="project" value="InterPro"/>
</dbReference>
<keyword evidence="1" id="KW-0472">Membrane</keyword>
<dbReference type="RefSeq" id="WP_015820475.1">
    <property type="nucleotide sequence ID" value="NC_012997.1"/>
</dbReference>
<keyword evidence="1" id="KW-0812">Transmembrane</keyword>
<feature type="transmembrane region" description="Helical" evidence="1">
    <location>
        <begin position="6"/>
        <end position="24"/>
    </location>
</feature>